<evidence type="ECO:0000313" key="1">
    <source>
        <dbReference type="EMBL" id="MCI0129136.1"/>
    </source>
</evidence>
<dbReference type="InterPro" id="IPR036390">
    <property type="entry name" value="WH_DNA-bd_sf"/>
</dbReference>
<comment type="caution">
    <text evidence="1">The sequence shown here is derived from an EMBL/GenBank/DDBJ whole genome shotgun (WGS) entry which is preliminary data.</text>
</comment>
<dbReference type="SUPFAM" id="SSF46785">
    <property type="entry name" value="Winged helix' DNA-binding domain"/>
    <property type="match status" value="1"/>
</dbReference>
<evidence type="ECO:0008006" key="3">
    <source>
        <dbReference type="Google" id="ProtNLM"/>
    </source>
</evidence>
<gene>
    <name evidence="1" type="ORF">ML536_20070</name>
</gene>
<dbReference type="AlphaFoldDB" id="A0AA41QQF9"/>
<name>A0AA41QQF9_9HYPH</name>
<dbReference type="EMBL" id="JALAZD010000004">
    <property type="protein sequence ID" value="MCI0129136.1"/>
    <property type="molecule type" value="Genomic_DNA"/>
</dbReference>
<protein>
    <recommendedName>
        <fullName evidence="3">HTH iclR-type domain-containing protein</fullName>
    </recommendedName>
</protein>
<accession>A0AA41QQF9</accession>
<keyword evidence="2" id="KW-1185">Reference proteome</keyword>
<dbReference type="RefSeq" id="WP_281737101.1">
    <property type="nucleotide sequence ID" value="NZ_JAKETQ010000004.1"/>
</dbReference>
<dbReference type="Proteomes" id="UP001156140">
    <property type="component" value="Unassembled WGS sequence"/>
</dbReference>
<proteinExistence type="predicted"/>
<evidence type="ECO:0000313" key="2">
    <source>
        <dbReference type="Proteomes" id="UP001156140"/>
    </source>
</evidence>
<reference evidence="1" key="1">
    <citation type="submission" date="2022-03" db="EMBL/GenBank/DDBJ databases">
        <title>The complete genome sequence of a Methyloterrigena soli.</title>
        <authorList>
            <person name="Zi Z."/>
        </authorList>
    </citation>
    <scope>NUCLEOTIDE SEQUENCE</scope>
    <source>
        <strain evidence="1">M48</strain>
    </source>
</reference>
<organism evidence="1 2">
    <name type="scientific">Paradevosia shaoguanensis</name>
    <dbReference type="NCBI Taxonomy" id="1335043"/>
    <lineage>
        <taxon>Bacteria</taxon>
        <taxon>Pseudomonadati</taxon>
        <taxon>Pseudomonadota</taxon>
        <taxon>Alphaproteobacteria</taxon>
        <taxon>Hyphomicrobiales</taxon>
        <taxon>Devosiaceae</taxon>
        <taxon>Paradevosia</taxon>
    </lineage>
</organism>
<sequence>MGRAIDDIVAMSARLPRGNDAYWQLILEADREGAWSIASIAARCDAGINRSTIRDFVRRLELGGVAVRVGEDVPGQAAFHGGTPRITYRLVKHPAETPRFDRQGVPLGEPTHVTLWRSMRMAKRFSIAELGEAAGVKPEAVRRYVAMLASVGIVAKVGGSPEYQLRYDIGPKAPKVLRARQLIFDPNARVVIGTPLLAEVAR</sequence>